<dbReference type="GO" id="GO:0008270">
    <property type="term" value="F:zinc ion binding"/>
    <property type="evidence" value="ECO:0007669"/>
    <property type="project" value="InterPro"/>
</dbReference>
<dbReference type="STRING" id="1316194.A0A1Q5TF67"/>
<dbReference type="InterPro" id="IPR050987">
    <property type="entry name" value="AtrR-like"/>
</dbReference>
<sequence>MIMQDYLDYIYPMVPVVHRPSFLKALEEDQDCEDEGFLALTLSIAALVVATMANRFRTYQSHTPPLRFSSRKEMVHFCYQKILALRTASYYDELNFQKFAISYIYFAAFLQLGDHNWSRMVSVEAMQIARLLNLHRISEYDGLNCIETQLRKKGFWLVFYCYVHAHLQNLHGERLSYLDPGMLNSIDPNDLMPLEVDDEFIFKDEVAAPITPRPCLATGFIHHSRVFLAAIRDPYSKPSAKDPCPCVRTHDLNLQVHFFQDRLDCLRHLLIDIPSCLQLSAPVPNVLGVDGLSIEDIETLQSQFASMRANLHITHIWLQSLILDQLEVAQSRQQRQIPALGPPDHTGIFDQRALWLYREELCRQLFFILYNFPQSSLEANGLHAANKVRDIASSLLACPFHPEDPIAKRVAGYVQRSTDILSRLDSSEVMNAMHLQTWIDTDRISK</sequence>
<keyword evidence="4" id="KW-1185">Reference proteome</keyword>
<dbReference type="EMBL" id="MNBE01000665">
    <property type="protein sequence ID" value="OKO98835.1"/>
    <property type="molecule type" value="Genomic_DNA"/>
</dbReference>
<dbReference type="InterPro" id="IPR007219">
    <property type="entry name" value="XnlR_reg_dom"/>
</dbReference>
<accession>A0A1Q5TF67</accession>
<dbReference type="GO" id="GO:0006351">
    <property type="term" value="P:DNA-templated transcription"/>
    <property type="evidence" value="ECO:0007669"/>
    <property type="project" value="InterPro"/>
</dbReference>
<evidence type="ECO:0000313" key="4">
    <source>
        <dbReference type="Proteomes" id="UP000186955"/>
    </source>
</evidence>
<dbReference type="PANTHER" id="PTHR46910:SF40">
    <property type="entry name" value="ZN(II)2CYS6 TRANSCRIPTION FACTOR (EUROFUNG)"/>
    <property type="match status" value="1"/>
</dbReference>
<dbReference type="Proteomes" id="UP000186955">
    <property type="component" value="Unassembled WGS sequence"/>
</dbReference>
<reference evidence="3 4" key="1">
    <citation type="submission" date="2016-10" db="EMBL/GenBank/DDBJ databases">
        <title>Genome sequence of the ascomycete fungus Penicillium subrubescens.</title>
        <authorList>
            <person name="De Vries R.P."/>
            <person name="Peng M."/>
            <person name="Dilokpimol A."/>
            <person name="Hilden K."/>
            <person name="Makela M.R."/>
            <person name="Grigoriev I."/>
            <person name="Riley R."/>
            <person name="Granchi Z."/>
        </authorList>
    </citation>
    <scope>NUCLEOTIDE SEQUENCE [LARGE SCALE GENOMIC DNA]</scope>
    <source>
        <strain evidence="3 4">CBS 132785</strain>
    </source>
</reference>
<dbReference type="GO" id="GO:0003700">
    <property type="term" value="F:DNA-binding transcription factor activity"/>
    <property type="evidence" value="ECO:0007669"/>
    <property type="project" value="InterPro"/>
</dbReference>
<dbReference type="Pfam" id="PF04082">
    <property type="entry name" value="Fungal_trans"/>
    <property type="match status" value="1"/>
</dbReference>
<dbReference type="GO" id="GO:0003677">
    <property type="term" value="F:DNA binding"/>
    <property type="evidence" value="ECO:0007669"/>
    <property type="project" value="InterPro"/>
</dbReference>
<dbReference type="PANTHER" id="PTHR46910">
    <property type="entry name" value="TRANSCRIPTION FACTOR PDR1"/>
    <property type="match status" value="1"/>
</dbReference>
<gene>
    <name evidence="3" type="ORF">PENSUB_8752</name>
</gene>
<evidence type="ECO:0000313" key="3">
    <source>
        <dbReference type="EMBL" id="OKO98835.1"/>
    </source>
</evidence>
<protein>
    <recommendedName>
        <fullName evidence="2">Xylanolytic transcriptional activator regulatory domain-containing protein</fullName>
    </recommendedName>
</protein>
<name>A0A1Q5TF67_9EURO</name>
<organism evidence="3 4">
    <name type="scientific">Penicillium subrubescens</name>
    <dbReference type="NCBI Taxonomy" id="1316194"/>
    <lineage>
        <taxon>Eukaryota</taxon>
        <taxon>Fungi</taxon>
        <taxon>Dikarya</taxon>
        <taxon>Ascomycota</taxon>
        <taxon>Pezizomycotina</taxon>
        <taxon>Eurotiomycetes</taxon>
        <taxon>Eurotiomycetidae</taxon>
        <taxon>Eurotiales</taxon>
        <taxon>Aspergillaceae</taxon>
        <taxon>Penicillium</taxon>
    </lineage>
</organism>
<dbReference type="AlphaFoldDB" id="A0A1Q5TF67"/>
<keyword evidence="1" id="KW-0539">Nucleus</keyword>
<dbReference type="CDD" id="cd12148">
    <property type="entry name" value="fungal_TF_MHR"/>
    <property type="match status" value="1"/>
</dbReference>
<evidence type="ECO:0000256" key="1">
    <source>
        <dbReference type="ARBA" id="ARBA00023242"/>
    </source>
</evidence>
<comment type="caution">
    <text evidence="3">The sequence shown here is derived from an EMBL/GenBank/DDBJ whole genome shotgun (WGS) entry which is preliminary data.</text>
</comment>
<proteinExistence type="predicted"/>
<feature type="domain" description="Xylanolytic transcriptional activator regulatory" evidence="2">
    <location>
        <begin position="4"/>
        <end position="160"/>
    </location>
</feature>
<evidence type="ECO:0000259" key="2">
    <source>
        <dbReference type="Pfam" id="PF04082"/>
    </source>
</evidence>